<feature type="domain" description="Anthrax toxin lethal/endema factor N-/C-terminal" evidence="2">
    <location>
        <begin position="318"/>
        <end position="462"/>
    </location>
</feature>
<dbReference type="InterPro" id="IPR024079">
    <property type="entry name" value="MetalloPept_cat_dom_sf"/>
</dbReference>
<name>A0A561UHK7_9ACTN</name>
<sequence length="490" mass="50945">MGLTQDAEKTVRSLTGMWWPDADEDGLRKAAKAWTDCANAIDDVCGKANTTAQGILQHNSGPAVDAFAKFWGQYYDNGKGWLHDVADACRQMAKAFTQYADEVGKAKHQLEEKIAVVGGVLIAGTALAFFTGGLSEAAADGAAAAIVSTAAAVGVTVSETVATIAGTVLTGAVFGAAESATVDLAVAQPIKIAFGDQNGISGTEILDSAETGGLTGGATSGFGAGARILAQSSDTLAPALNALNTMPGRMLLGGGIAAGQDTVFNGGIDPLDIAAGIIGGAAAPGGKGNDDSPSFPKHAKPVELPFPGRLPPREYVEDHPGTTKVLNELANVPPDVFNRVWDHLKTFDGGGISIGPRPVTELPGGYHLAGGRPMGADWGWEGVPGMYDPQNGRLVINSAADTPTSVAVHEFGHATDHAYGNLSSQPDWQNVQQQVMNRIGNNPALDSYIRQPHEYFAEAFNAWANGSLKKFTFGDRTAAKILKDYFDRAL</sequence>
<evidence type="ECO:0000259" key="2">
    <source>
        <dbReference type="Pfam" id="PF07737"/>
    </source>
</evidence>
<protein>
    <submittedName>
        <fullName evidence="4">Uncharacterized protein</fullName>
    </submittedName>
</protein>
<dbReference type="EMBL" id="VIWT01000001">
    <property type="protein sequence ID" value="TWF98849.1"/>
    <property type="molecule type" value="Genomic_DNA"/>
</dbReference>
<keyword evidence="5" id="KW-1185">Reference proteome</keyword>
<dbReference type="Proteomes" id="UP000317940">
    <property type="component" value="Unassembled WGS sequence"/>
</dbReference>
<organism evidence="4 5">
    <name type="scientific">Kitasatospora viridis</name>
    <dbReference type="NCBI Taxonomy" id="281105"/>
    <lineage>
        <taxon>Bacteria</taxon>
        <taxon>Bacillati</taxon>
        <taxon>Actinomycetota</taxon>
        <taxon>Actinomycetes</taxon>
        <taxon>Kitasatosporales</taxon>
        <taxon>Streptomycetaceae</taxon>
        <taxon>Kitasatospora</taxon>
    </lineage>
</organism>
<proteinExistence type="predicted"/>
<comment type="caution">
    <text evidence="4">The sequence shown here is derived from an EMBL/GenBank/DDBJ whole genome shotgun (WGS) entry which is preliminary data.</text>
</comment>
<dbReference type="GO" id="GO:0008237">
    <property type="term" value="F:metallopeptidase activity"/>
    <property type="evidence" value="ECO:0007669"/>
    <property type="project" value="InterPro"/>
</dbReference>
<accession>A0A561UHK7</accession>
<dbReference type="OrthoDB" id="9111418at2"/>
<dbReference type="RefSeq" id="WP_145905211.1">
    <property type="nucleotide sequence ID" value="NZ_BAAAMZ010000012.1"/>
</dbReference>
<dbReference type="AlphaFoldDB" id="A0A561UHK7"/>
<reference evidence="4 5" key="1">
    <citation type="submission" date="2019-06" db="EMBL/GenBank/DDBJ databases">
        <title>Sequencing the genomes of 1000 actinobacteria strains.</title>
        <authorList>
            <person name="Klenk H.-P."/>
        </authorList>
    </citation>
    <scope>NUCLEOTIDE SEQUENCE [LARGE SCALE GENOMIC DNA]</scope>
    <source>
        <strain evidence="4 5">DSM 44826</strain>
    </source>
</reference>
<feature type="region of interest" description="Disordered" evidence="1">
    <location>
        <begin position="284"/>
        <end position="310"/>
    </location>
</feature>
<dbReference type="Gene3D" id="1.10.287.1060">
    <property type="entry name" value="ESAT-6-like"/>
    <property type="match status" value="1"/>
</dbReference>
<evidence type="ECO:0000313" key="5">
    <source>
        <dbReference type="Proteomes" id="UP000317940"/>
    </source>
</evidence>
<evidence type="ECO:0000256" key="1">
    <source>
        <dbReference type="SAM" id="MobiDB-lite"/>
    </source>
</evidence>
<dbReference type="Pfam" id="PF07737">
    <property type="entry name" value="ATLF"/>
    <property type="match status" value="1"/>
</dbReference>
<evidence type="ECO:0000259" key="3">
    <source>
        <dbReference type="Pfam" id="PF25547"/>
    </source>
</evidence>
<dbReference type="InterPro" id="IPR057746">
    <property type="entry name" value="CpnT-like_N"/>
</dbReference>
<dbReference type="InterPro" id="IPR014781">
    <property type="entry name" value="Anthrax_toxin_lethal/edema_N/C"/>
</dbReference>
<feature type="domain" description="Outer membrane channel protein CpnT-like N-terminal" evidence="3">
    <location>
        <begin position="16"/>
        <end position="144"/>
    </location>
</feature>
<dbReference type="SUPFAM" id="SSF55486">
    <property type="entry name" value="Metalloproteases ('zincins'), catalytic domain"/>
    <property type="match status" value="1"/>
</dbReference>
<dbReference type="Gene3D" id="3.40.390.10">
    <property type="entry name" value="Collagenase (Catalytic Domain)"/>
    <property type="match status" value="1"/>
</dbReference>
<dbReference type="Pfam" id="PF25547">
    <property type="entry name" value="WXG100_2"/>
    <property type="match status" value="1"/>
</dbReference>
<evidence type="ECO:0000313" key="4">
    <source>
        <dbReference type="EMBL" id="TWF98849.1"/>
    </source>
</evidence>
<gene>
    <name evidence="4" type="ORF">FHX73_112676</name>
</gene>